<keyword evidence="3" id="KW-0732">Signal</keyword>
<dbReference type="AlphaFoldDB" id="A0AAD7R4H7"/>
<dbReference type="PRINTS" id="PR01638">
    <property type="entry name" value="MHCCLASSI"/>
</dbReference>
<protein>
    <recommendedName>
        <fullName evidence="4">MHC class I-like antigen recognition-like domain-containing protein</fullName>
    </recommendedName>
</protein>
<proteinExistence type="inferred from homology"/>
<keyword evidence="6" id="KW-1185">Reference proteome</keyword>
<feature type="signal peptide" evidence="3">
    <location>
        <begin position="1"/>
        <end position="19"/>
    </location>
</feature>
<accession>A0AAD7R4H7</accession>
<dbReference type="PANTHER" id="PTHR16675">
    <property type="entry name" value="MHC CLASS I-RELATED"/>
    <property type="match status" value="1"/>
</dbReference>
<dbReference type="InterPro" id="IPR011161">
    <property type="entry name" value="MHC_I-like_Ag-recog"/>
</dbReference>
<dbReference type="EMBL" id="JAINUG010001115">
    <property type="protein sequence ID" value="KAJ8358189.1"/>
    <property type="molecule type" value="Genomic_DNA"/>
</dbReference>
<comment type="similarity">
    <text evidence="2">Belongs to the MHC class I family.</text>
</comment>
<organism evidence="5 6">
    <name type="scientific">Aldrovandia affinis</name>
    <dbReference type="NCBI Taxonomy" id="143900"/>
    <lineage>
        <taxon>Eukaryota</taxon>
        <taxon>Metazoa</taxon>
        <taxon>Chordata</taxon>
        <taxon>Craniata</taxon>
        <taxon>Vertebrata</taxon>
        <taxon>Euteleostomi</taxon>
        <taxon>Actinopterygii</taxon>
        <taxon>Neopterygii</taxon>
        <taxon>Teleostei</taxon>
        <taxon>Notacanthiformes</taxon>
        <taxon>Halosauridae</taxon>
        <taxon>Aldrovandia</taxon>
    </lineage>
</organism>
<dbReference type="InterPro" id="IPR011162">
    <property type="entry name" value="MHC_I/II-like_Ag-recog"/>
</dbReference>
<evidence type="ECO:0000256" key="3">
    <source>
        <dbReference type="SAM" id="SignalP"/>
    </source>
</evidence>
<evidence type="ECO:0000256" key="2">
    <source>
        <dbReference type="RuleBase" id="RU004439"/>
    </source>
</evidence>
<evidence type="ECO:0000259" key="4">
    <source>
        <dbReference type="Pfam" id="PF00129"/>
    </source>
</evidence>
<dbReference type="Pfam" id="PF00129">
    <property type="entry name" value="MHC_I"/>
    <property type="match status" value="1"/>
</dbReference>
<feature type="domain" description="MHC class I-like antigen recognition-like" evidence="4">
    <location>
        <begin position="22"/>
        <end position="194"/>
    </location>
</feature>
<dbReference type="GO" id="GO:0006955">
    <property type="term" value="P:immune response"/>
    <property type="evidence" value="ECO:0007669"/>
    <property type="project" value="TreeGrafter"/>
</dbReference>
<sequence>MEKVLLLGVMLCCFNDVSAVMHSWKAFNTASTGLSEFPEFVVVNMMDDEETGRFDSRTSHFQYRQKWMEVNLGQDYVKQQTDILKSNMRVFKANVKTAMERFNQSGGVHVLQRMCGCEWDDETGITDVFNHYGYDGEDFLVFDLKNTRWISPSPQGVSTAHIWNNNPVRLEYSKSYLTQECIESLKKYVSYRRSTPERT</sequence>
<gene>
    <name evidence="5" type="ORF">AAFF_G00027010</name>
</gene>
<evidence type="ECO:0000256" key="1">
    <source>
        <dbReference type="ARBA" id="ARBA00023180"/>
    </source>
</evidence>
<feature type="chain" id="PRO_5042243646" description="MHC class I-like antigen recognition-like domain-containing protein" evidence="3">
    <location>
        <begin position="20"/>
        <end position="199"/>
    </location>
</feature>
<dbReference type="Gene3D" id="3.30.500.10">
    <property type="entry name" value="MHC class I-like antigen recognition-like"/>
    <property type="match status" value="1"/>
</dbReference>
<dbReference type="FunFam" id="3.30.500.10:FF:000001">
    <property type="entry name" value="H-2 class I histocompatibility antigen, alpha chain"/>
    <property type="match status" value="1"/>
</dbReference>
<dbReference type="GO" id="GO:0009897">
    <property type="term" value="C:external side of plasma membrane"/>
    <property type="evidence" value="ECO:0007669"/>
    <property type="project" value="TreeGrafter"/>
</dbReference>
<reference evidence="5" key="1">
    <citation type="journal article" date="2023" name="Science">
        <title>Genome structures resolve the early diversification of teleost fishes.</title>
        <authorList>
            <person name="Parey E."/>
            <person name="Louis A."/>
            <person name="Montfort J."/>
            <person name="Bouchez O."/>
            <person name="Roques C."/>
            <person name="Iampietro C."/>
            <person name="Lluch J."/>
            <person name="Castinel A."/>
            <person name="Donnadieu C."/>
            <person name="Desvignes T."/>
            <person name="Floi Bucao C."/>
            <person name="Jouanno E."/>
            <person name="Wen M."/>
            <person name="Mejri S."/>
            <person name="Dirks R."/>
            <person name="Jansen H."/>
            <person name="Henkel C."/>
            <person name="Chen W.J."/>
            <person name="Zahm M."/>
            <person name="Cabau C."/>
            <person name="Klopp C."/>
            <person name="Thompson A.W."/>
            <person name="Robinson-Rechavi M."/>
            <person name="Braasch I."/>
            <person name="Lecointre G."/>
            <person name="Bobe J."/>
            <person name="Postlethwait J.H."/>
            <person name="Berthelot C."/>
            <person name="Roest Crollius H."/>
            <person name="Guiguen Y."/>
        </authorList>
    </citation>
    <scope>NUCLEOTIDE SEQUENCE</scope>
    <source>
        <strain evidence="5">NC1722</strain>
    </source>
</reference>
<dbReference type="InterPro" id="IPR050208">
    <property type="entry name" value="MHC_class-I_related"/>
</dbReference>
<dbReference type="InterPro" id="IPR037055">
    <property type="entry name" value="MHC_I-like_Ag-recog_sf"/>
</dbReference>
<dbReference type="InterPro" id="IPR001039">
    <property type="entry name" value="MHC_I_a_a1/a2"/>
</dbReference>
<feature type="non-terminal residue" evidence="5">
    <location>
        <position position="199"/>
    </location>
</feature>
<dbReference type="GO" id="GO:0005615">
    <property type="term" value="C:extracellular space"/>
    <property type="evidence" value="ECO:0007669"/>
    <property type="project" value="TreeGrafter"/>
</dbReference>
<dbReference type="PANTHER" id="PTHR16675:SF237">
    <property type="entry name" value="MHC CLASS I ANTIGEN TRANSCRIPT VARIANT 1-RELATED"/>
    <property type="match status" value="1"/>
</dbReference>
<dbReference type="Proteomes" id="UP001221898">
    <property type="component" value="Unassembled WGS sequence"/>
</dbReference>
<dbReference type="SUPFAM" id="SSF54452">
    <property type="entry name" value="MHC antigen-recognition domain"/>
    <property type="match status" value="1"/>
</dbReference>
<comment type="caution">
    <text evidence="5">The sequence shown here is derived from an EMBL/GenBank/DDBJ whole genome shotgun (WGS) entry which is preliminary data.</text>
</comment>
<keyword evidence="1" id="KW-0325">Glycoprotein</keyword>
<evidence type="ECO:0000313" key="6">
    <source>
        <dbReference type="Proteomes" id="UP001221898"/>
    </source>
</evidence>
<name>A0AAD7R4H7_9TELE</name>
<evidence type="ECO:0000313" key="5">
    <source>
        <dbReference type="EMBL" id="KAJ8358189.1"/>
    </source>
</evidence>